<dbReference type="PANTHER" id="PTHR47926:SF537">
    <property type="entry name" value="PENTACOTRIPEPTIDE-REPEAT REGION OF PRORP DOMAIN-CONTAINING PROTEIN"/>
    <property type="match status" value="1"/>
</dbReference>
<gene>
    <name evidence="3" type="ORF">EZV62_012691</name>
</gene>
<dbReference type="InterPro" id="IPR046960">
    <property type="entry name" value="PPR_At4g14850-like_plant"/>
</dbReference>
<protein>
    <recommendedName>
        <fullName evidence="5">Pentacotripeptide-repeat region of PRORP domain-containing protein</fullName>
    </recommendedName>
</protein>
<reference evidence="4" key="1">
    <citation type="journal article" date="2019" name="Gigascience">
        <title>De novo genome assembly of the endangered Acer yangbiense, a plant species with extremely small populations endemic to Yunnan Province, China.</title>
        <authorList>
            <person name="Yang J."/>
            <person name="Wariss H.M."/>
            <person name="Tao L."/>
            <person name="Zhang R."/>
            <person name="Yun Q."/>
            <person name="Hollingsworth P."/>
            <person name="Dao Z."/>
            <person name="Luo G."/>
            <person name="Guo H."/>
            <person name="Ma Y."/>
            <person name="Sun W."/>
        </authorList>
    </citation>
    <scope>NUCLEOTIDE SEQUENCE [LARGE SCALE GENOMIC DNA]</scope>
    <source>
        <strain evidence="4">cv. Malutang</strain>
    </source>
</reference>
<dbReference type="InterPro" id="IPR002885">
    <property type="entry name" value="PPR_rpt"/>
</dbReference>
<evidence type="ECO:0000256" key="2">
    <source>
        <dbReference type="PROSITE-ProRule" id="PRU00708"/>
    </source>
</evidence>
<dbReference type="GO" id="GO:0009451">
    <property type="term" value="P:RNA modification"/>
    <property type="evidence" value="ECO:0007669"/>
    <property type="project" value="InterPro"/>
</dbReference>
<sequence length="255" mass="28647">MSELKQIHAQLLRTCLFFDPYIASKPAFSALQDSGSLHYARLVFSQISNPTIYTCNSIIRGCTNKNFHHEALLFYSEMILQGLVPDRFTFPSLFKSCKGLNEGKQIHCHVTKLGFASDSYIQNTLLAMYSKCGCLVSAERLFDKMDDKIVVSWATMIGAYVQWNQTDEAIEVFERMESENMKPNEVTLVNVLTASLMDAYCKRGCVSLAKDLFEAMPVNNSLMDACTHLGCSSYIMKENIEMDAPLGTAIVDMYA</sequence>
<proteinExistence type="predicted"/>
<comment type="caution">
    <text evidence="3">The sequence shown here is derived from an EMBL/GenBank/DDBJ whole genome shotgun (WGS) entry which is preliminary data.</text>
</comment>
<feature type="repeat" description="PPR" evidence="2">
    <location>
        <begin position="51"/>
        <end position="85"/>
    </location>
</feature>
<evidence type="ECO:0000256" key="1">
    <source>
        <dbReference type="ARBA" id="ARBA00022737"/>
    </source>
</evidence>
<dbReference type="PANTHER" id="PTHR47926">
    <property type="entry name" value="PENTATRICOPEPTIDE REPEAT-CONTAINING PROTEIN"/>
    <property type="match status" value="1"/>
</dbReference>
<keyword evidence="4" id="KW-1185">Reference proteome</keyword>
<organism evidence="3 4">
    <name type="scientific">Acer yangbiense</name>
    <dbReference type="NCBI Taxonomy" id="1000413"/>
    <lineage>
        <taxon>Eukaryota</taxon>
        <taxon>Viridiplantae</taxon>
        <taxon>Streptophyta</taxon>
        <taxon>Embryophyta</taxon>
        <taxon>Tracheophyta</taxon>
        <taxon>Spermatophyta</taxon>
        <taxon>Magnoliopsida</taxon>
        <taxon>eudicotyledons</taxon>
        <taxon>Gunneridae</taxon>
        <taxon>Pentapetalae</taxon>
        <taxon>rosids</taxon>
        <taxon>malvids</taxon>
        <taxon>Sapindales</taxon>
        <taxon>Sapindaceae</taxon>
        <taxon>Hippocastanoideae</taxon>
        <taxon>Acereae</taxon>
        <taxon>Acer</taxon>
    </lineage>
</organism>
<evidence type="ECO:0008006" key="5">
    <source>
        <dbReference type="Google" id="ProtNLM"/>
    </source>
</evidence>
<dbReference type="EMBL" id="VAHF01000005">
    <property type="protein sequence ID" value="TXG61328.1"/>
    <property type="molecule type" value="Genomic_DNA"/>
</dbReference>
<dbReference type="AlphaFoldDB" id="A0A5C7HWY3"/>
<accession>A0A5C7HWY3</accession>
<dbReference type="Pfam" id="PF13041">
    <property type="entry name" value="PPR_2"/>
    <property type="match status" value="2"/>
</dbReference>
<dbReference type="FunFam" id="1.25.40.10:FF:000427">
    <property type="entry name" value="Pentatricopeptide repeat-containing protein chloroplastic"/>
    <property type="match status" value="1"/>
</dbReference>
<dbReference type="InterPro" id="IPR011990">
    <property type="entry name" value="TPR-like_helical_dom_sf"/>
</dbReference>
<dbReference type="NCBIfam" id="TIGR00756">
    <property type="entry name" value="PPR"/>
    <property type="match status" value="4"/>
</dbReference>
<keyword evidence="1" id="KW-0677">Repeat</keyword>
<evidence type="ECO:0000313" key="3">
    <source>
        <dbReference type="EMBL" id="TXG61328.1"/>
    </source>
</evidence>
<dbReference type="GO" id="GO:0003723">
    <property type="term" value="F:RNA binding"/>
    <property type="evidence" value="ECO:0007669"/>
    <property type="project" value="InterPro"/>
</dbReference>
<dbReference type="Pfam" id="PF01535">
    <property type="entry name" value="PPR"/>
    <property type="match status" value="2"/>
</dbReference>
<dbReference type="Gene3D" id="1.25.40.10">
    <property type="entry name" value="Tetratricopeptide repeat domain"/>
    <property type="match status" value="2"/>
</dbReference>
<name>A0A5C7HWY3_9ROSI</name>
<dbReference type="Proteomes" id="UP000323000">
    <property type="component" value="Chromosome 5"/>
</dbReference>
<evidence type="ECO:0000313" key="4">
    <source>
        <dbReference type="Proteomes" id="UP000323000"/>
    </source>
</evidence>
<feature type="repeat" description="PPR" evidence="2">
    <location>
        <begin position="149"/>
        <end position="183"/>
    </location>
</feature>
<dbReference type="OrthoDB" id="185373at2759"/>
<dbReference type="PROSITE" id="PS51375">
    <property type="entry name" value="PPR"/>
    <property type="match status" value="2"/>
</dbReference>